<dbReference type="AlphaFoldDB" id="A0A3P7R1H3"/>
<dbReference type="PANTHER" id="PTHR47266">
    <property type="entry name" value="ENDONUCLEASE-RELATED"/>
    <property type="match status" value="1"/>
</dbReference>
<name>A0A3P7R1H3_DIBLA</name>
<dbReference type="Gene3D" id="3.30.420.10">
    <property type="entry name" value="Ribonuclease H-like superfamily/Ribonuclease H"/>
    <property type="match status" value="1"/>
</dbReference>
<dbReference type="InterPro" id="IPR052160">
    <property type="entry name" value="Gypsy_RT_Integrase-like"/>
</dbReference>
<dbReference type="Gene3D" id="1.10.340.70">
    <property type="match status" value="1"/>
</dbReference>
<dbReference type="GO" id="GO:0003676">
    <property type="term" value="F:nucleic acid binding"/>
    <property type="evidence" value="ECO:0007669"/>
    <property type="project" value="InterPro"/>
</dbReference>
<dbReference type="SUPFAM" id="SSF53098">
    <property type="entry name" value="Ribonuclease H-like"/>
    <property type="match status" value="1"/>
</dbReference>
<dbReference type="InterPro" id="IPR012337">
    <property type="entry name" value="RNaseH-like_sf"/>
</dbReference>
<evidence type="ECO:0000313" key="2">
    <source>
        <dbReference type="EMBL" id="VDN36996.1"/>
    </source>
</evidence>
<proteinExistence type="predicted"/>
<dbReference type="InterPro" id="IPR036397">
    <property type="entry name" value="RNaseH_sf"/>
</dbReference>
<dbReference type="Pfam" id="PF17921">
    <property type="entry name" value="Integrase_H2C2"/>
    <property type="match status" value="1"/>
</dbReference>
<organism evidence="2 3">
    <name type="scientific">Dibothriocephalus latus</name>
    <name type="common">Fish tapeworm</name>
    <name type="synonym">Diphyllobothrium latum</name>
    <dbReference type="NCBI Taxonomy" id="60516"/>
    <lineage>
        <taxon>Eukaryota</taxon>
        <taxon>Metazoa</taxon>
        <taxon>Spiralia</taxon>
        <taxon>Lophotrochozoa</taxon>
        <taxon>Platyhelminthes</taxon>
        <taxon>Cestoda</taxon>
        <taxon>Eucestoda</taxon>
        <taxon>Diphyllobothriidea</taxon>
        <taxon>Diphyllobothriidae</taxon>
        <taxon>Dibothriocephalus</taxon>
    </lineage>
</organism>
<dbReference type="OrthoDB" id="6280301at2759"/>
<evidence type="ECO:0000259" key="1">
    <source>
        <dbReference type="Pfam" id="PF17921"/>
    </source>
</evidence>
<keyword evidence="3" id="KW-1185">Reference proteome</keyword>
<dbReference type="EMBL" id="UYRU01089982">
    <property type="protein sequence ID" value="VDN36996.1"/>
    <property type="molecule type" value="Genomic_DNA"/>
</dbReference>
<protein>
    <recommendedName>
        <fullName evidence="1">Integrase zinc-binding domain-containing protein</fullName>
    </recommendedName>
</protein>
<feature type="domain" description="Integrase zinc-binding" evidence="1">
    <location>
        <begin position="1"/>
        <end position="52"/>
    </location>
</feature>
<gene>
    <name evidence="2" type="ORF">DILT_LOCUS17193</name>
</gene>
<reference evidence="2 3" key="1">
    <citation type="submission" date="2018-11" db="EMBL/GenBank/DDBJ databases">
        <authorList>
            <consortium name="Pathogen Informatics"/>
        </authorList>
    </citation>
    <scope>NUCLEOTIDE SEQUENCE [LARGE SCALE GENOMIC DNA]</scope>
</reference>
<accession>A0A3P7R1H3</accession>
<dbReference type="Proteomes" id="UP000281553">
    <property type="component" value="Unassembled WGS sequence"/>
</dbReference>
<dbReference type="InterPro" id="IPR041588">
    <property type="entry name" value="Integrase_H2C2"/>
</dbReference>
<sequence>MRRTVFYTLHGLYNPGIRASQKLLAETFVWPGMNKDVKAWARSCPSCQRNKVHRHNKSPPGTFPSPDACFSHVHLDVVGPLPPSNGFTHLLTCVDRYTRWAKAIPLPNMEAETTVFGITPRLPGEIVTPTSCGADLSPTNFVHHLRQFNTHFPRFRIELFRDAIECEDHWSHHPKVHSAFSDAKSRLAGSFLVRRRTWSVSIGSRLLSSRSHRTCLMDNIVQTPYPVFSHLPPPLAPTLPSLPVPTIKSPALSFLMQVTFAHRVAVVESPFPTVLSPTCCNTALAFGFAVRLPLV</sequence>
<evidence type="ECO:0000313" key="3">
    <source>
        <dbReference type="Proteomes" id="UP000281553"/>
    </source>
</evidence>